<sequence>MVSYRTDRDIITARMPLSPLLFSYNVSQQGCRRYYPLANSFGLNERLGFEKREGCARQNGVVERIKRPDGGLPSSPPHLPFRHRHKPENEGESQHLSIVADGNFSSVLYSPEG</sequence>
<feature type="region of interest" description="Disordered" evidence="1">
    <location>
        <begin position="65"/>
        <end position="96"/>
    </location>
</feature>
<dbReference type="EMBL" id="CP103445">
    <property type="protein sequence ID" value="UWS34116.1"/>
    <property type="molecule type" value="Genomic_DNA"/>
</dbReference>
<protein>
    <submittedName>
        <fullName evidence="2">Uncharacterized protein</fullName>
    </submittedName>
</protein>
<dbReference type="RefSeq" id="WP_259816843.1">
    <property type="nucleotide sequence ID" value="NZ_CP103445.1"/>
</dbReference>
<organism evidence="2 3">
    <name type="scientific">Erwinia pyrifoliae</name>
    <dbReference type="NCBI Taxonomy" id="79967"/>
    <lineage>
        <taxon>Bacteria</taxon>
        <taxon>Pseudomonadati</taxon>
        <taxon>Pseudomonadota</taxon>
        <taxon>Gammaproteobacteria</taxon>
        <taxon>Enterobacterales</taxon>
        <taxon>Erwiniaceae</taxon>
        <taxon>Erwinia</taxon>
    </lineage>
</organism>
<keyword evidence="3" id="KW-1185">Reference proteome</keyword>
<evidence type="ECO:0000313" key="2">
    <source>
        <dbReference type="EMBL" id="UWS34116.1"/>
    </source>
</evidence>
<accession>A0ABY5X9S9</accession>
<reference evidence="2" key="1">
    <citation type="submission" date="2022-07" db="EMBL/GenBank/DDBJ databases">
        <title>Genetic diversity of Erwinia pyrifoliae.</title>
        <authorList>
            <person name="Park D.S."/>
            <person name="Ham H."/>
        </authorList>
    </citation>
    <scope>NUCLEOTIDE SEQUENCE</scope>
    <source>
        <strain evidence="2">CP201486</strain>
    </source>
</reference>
<evidence type="ECO:0000256" key="1">
    <source>
        <dbReference type="SAM" id="MobiDB-lite"/>
    </source>
</evidence>
<proteinExistence type="predicted"/>
<name>A0ABY5X9S9_ERWPY</name>
<evidence type="ECO:0000313" key="3">
    <source>
        <dbReference type="Proteomes" id="UP001058553"/>
    </source>
</evidence>
<dbReference type="Proteomes" id="UP001058553">
    <property type="component" value="Chromosome"/>
</dbReference>
<gene>
    <name evidence="2" type="ORF">NYP84_02610</name>
</gene>